<proteinExistence type="predicted"/>
<comment type="caution">
    <text evidence="1">The sequence shown here is derived from an EMBL/GenBank/DDBJ whole genome shotgun (WGS) entry which is preliminary data.</text>
</comment>
<dbReference type="Proteomes" id="UP000187209">
    <property type="component" value="Unassembled WGS sequence"/>
</dbReference>
<keyword evidence="2" id="KW-1185">Reference proteome</keyword>
<protein>
    <submittedName>
        <fullName evidence="1">Uncharacterized protein</fullName>
    </submittedName>
</protein>
<gene>
    <name evidence="1" type="ORF">SteCoe_38350</name>
</gene>
<dbReference type="EMBL" id="MPUH01002183">
    <property type="protein sequence ID" value="OMJ65374.1"/>
    <property type="molecule type" value="Genomic_DNA"/>
</dbReference>
<evidence type="ECO:0000313" key="1">
    <source>
        <dbReference type="EMBL" id="OMJ65374.1"/>
    </source>
</evidence>
<name>A0A1R2ALK8_9CILI</name>
<dbReference type="AlphaFoldDB" id="A0A1R2ALK8"/>
<dbReference type="SUPFAM" id="SSF82185">
    <property type="entry name" value="Histone H3 K4-specific methyltransferase SET7/9 N-terminal domain"/>
    <property type="match status" value="1"/>
</dbReference>
<evidence type="ECO:0000313" key="2">
    <source>
        <dbReference type="Proteomes" id="UP000187209"/>
    </source>
</evidence>
<accession>A0A1R2ALK8</accession>
<reference evidence="1 2" key="1">
    <citation type="submission" date="2016-11" db="EMBL/GenBank/DDBJ databases">
        <title>The macronuclear genome of Stentor coeruleus: a giant cell with tiny introns.</title>
        <authorList>
            <person name="Slabodnick M."/>
            <person name="Ruby J.G."/>
            <person name="Reiff S.B."/>
            <person name="Swart E.C."/>
            <person name="Gosai S."/>
            <person name="Prabakaran S."/>
            <person name="Witkowska E."/>
            <person name="Larue G.E."/>
            <person name="Fisher S."/>
            <person name="Freeman R.M."/>
            <person name="Gunawardena J."/>
            <person name="Chu W."/>
            <person name="Stover N.A."/>
            <person name="Gregory B.D."/>
            <person name="Nowacki M."/>
            <person name="Derisi J."/>
            <person name="Roy S.W."/>
            <person name="Marshall W.F."/>
            <person name="Sood P."/>
        </authorList>
    </citation>
    <scope>NUCLEOTIDE SEQUENCE [LARGE SCALE GENOMIC DNA]</scope>
    <source>
        <strain evidence="1">WM001</strain>
    </source>
</reference>
<sequence length="105" mass="12291">MDKKDGKFVITFRTGEVFTGIFSRDEREGEGVLDYSNYKELLGPEIDYQSILINNVGVKNMAWINTEICEILKKKGIYLYYSNPDKYHMLAKCYRTTDISVRYPK</sequence>
<organism evidence="1 2">
    <name type="scientific">Stentor coeruleus</name>
    <dbReference type="NCBI Taxonomy" id="5963"/>
    <lineage>
        <taxon>Eukaryota</taxon>
        <taxon>Sar</taxon>
        <taxon>Alveolata</taxon>
        <taxon>Ciliophora</taxon>
        <taxon>Postciliodesmatophora</taxon>
        <taxon>Heterotrichea</taxon>
        <taxon>Heterotrichida</taxon>
        <taxon>Stentoridae</taxon>
        <taxon>Stentor</taxon>
    </lineage>
</organism>